<keyword evidence="6" id="KW-1185">Reference proteome</keyword>
<proteinExistence type="predicted"/>
<dbReference type="CDD" id="cd00130">
    <property type="entry name" value="PAS"/>
    <property type="match status" value="1"/>
</dbReference>
<evidence type="ECO:0000259" key="4">
    <source>
        <dbReference type="PROSITE" id="PS50887"/>
    </source>
</evidence>
<dbReference type="SUPFAM" id="SSF55073">
    <property type="entry name" value="Nucleotide cyclase"/>
    <property type="match status" value="1"/>
</dbReference>
<feature type="domain" description="GGDEF" evidence="4">
    <location>
        <begin position="331"/>
        <end position="463"/>
    </location>
</feature>
<dbReference type="InterPro" id="IPR035965">
    <property type="entry name" value="PAS-like_dom_sf"/>
</dbReference>
<dbReference type="Gene3D" id="3.30.450.40">
    <property type="match status" value="1"/>
</dbReference>
<dbReference type="InterPro" id="IPR003018">
    <property type="entry name" value="GAF"/>
</dbReference>
<evidence type="ECO:0000313" key="5">
    <source>
        <dbReference type="EMBL" id="MBJ8337326.1"/>
    </source>
</evidence>
<dbReference type="RefSeq" id="WP_199700930.1">
    <property type="nucleotide sequence ID" value="NZ_JAEMNV010000001.1"/>
</dbReference>
<sequence length="753" mass="80708">MQNETETVELLRSVFDGSPDSIVLTDSAGQVLYINPAGTALAGMPQSFAGSNLSVRDLFGGSDYDDLAQVVAQSGQWCGPGHIHHGPTGQQIPVQISAFAIESIDDDPITALIIRDYREVEYEQWRAAVDALEYRAAEQQAVAGLSKLALDGKLGELLEAATAAASTLMGVNRSMITRISPSDADLLTVEAFAGKPPRPPHLPAGTWSLMGYSLLTNEVVICENRDYETRFSTVAMASYGFRSGVCVPIPAGAHAWGALSVHSVKNRVYTDRDIAFLQTVTGILSAAIRRLDLDRQLHERSMRDALTGLPNRAHAYECIDASLARANSAGTTMAVLLIDIDDFKIINDSLGHDAGDLALIRFAERLVATSRPDDTVARLGGDEFLVVCDGIVGADDVAVIARTLTDAIGRAHVFDKDPAPLSASIGVAISDCTTTRQELIRRADLAMYRAKETGLGGHAVFDQSDVYDAERTRALSVDLRTGLSRGNLTLVYQPLVDLTTGAIDAMEALARWQHPTLGAIGPSEFIAIAERTGLVGELGEWALQTACEQAVSWREFSDVGIRVNVSALQLRDPDFVSQVAEILTRTGLDPASLGLEITETVWVSDTARVAGTLSTLHEMGVKIVLDDLGSGHSSINYLRRYPVFDCFKIDKSFIADLPGTRPEAMVSAMVMLARAFDVTCVGEGVETAAQLDALRRCGCDVAQGFLLGLPIAADKALSLLMAGVSHQSTQVRRSAARRDGSATAACLREPPRT</sequence>
<dbReference type="SUPFAM" id="SSF141868">
    <property type="entry name" value="EAL domain-like"/>
    <property type="match status" value="1"/>
</dbReference>
<dbReference type="Gene3D" id="3.30.450.20">
    <property type="entry name" value="PAS domain"/>
    <property type="match status" value="1"/>
</dbReference>
<dbReference type="PANTHER" id="PTHR44757:SF2">
    <property type="entry name" value="BIOFILM ARCHITECTURE MAINTENANCE PROTEIN MBAA"/>
    <property type="match status" value="1"/>
</dbReference>
<dbReference type="InterPro" id="IPR052155">
    <property type="entry name" value="Biofilm_reg_signaling"/>
</dbReference>
<dbReference type="InterPro" id="IPR000014">
    <property type="entry name" value="PAS"/>
</dbReference>
<name>A0A934NLC1_9NOCA</name>
<dbReference type="EMBL" id="JAEMNV010000001">
    <property type="protein sequence ID" value="MBJ8337326.1"/>
    <property type="molecule type" value="Genomic_DNA"/>
</dbReference>
<feature type="domain" description="PAS" evidence="2">
    <location>
        <begin position="7"/>
        <end position="47"/>
    </location>
</feature>
<dbReference type="SUPFAM" id="SSF55781">
    <property type="entry name" value="GAF domain-like"/>
    <property type="match status" value="1"/>
</dbReference>
<dbReference type="CDD" id="cd01949">
    <property type="entry name" value="GGDEF"/>
    <property type="match status" value="1"/>
</dbReference>
<dbReference type="Proteomes" id="UP000655868">
    <property type="component" value="Unassembled WGS sequence"/>
</dbReference>
<dbReference type="SMART" id="SM00091">
    <property type="entry name" value="PAS"/>
    <property type="match status" value="1"/>
</dbReference>
<dbReference type="InterPro" id="IPR000160">
    <property type="entry name" value="GGDEF_dom"/>
</dbReference>
<feature type="domain" description="EAL" evidence="3">
    <location>
        <begin position="472"/>
        <end position="724"/>
    </location>
</feature>
<dbReference type="Gene3D" id="3.30.70.270">
    <property type="match status" value="1"/>
</dbReference>
<dbReference type="InterPro" id="IPR035919">
    <property type="entry name" value="EAL_sf"/>
</dbReference>
<evidence type="ECO:0000259" key="2">
    <source>
        <dbReference type="PROSITE" id="PS50112"/>
    </source>
</evidence>
<gene>
    <name evidence="5" type="ORF">JGU71_00375</name>
</gene>
<evidence type="ECO:0000256" key="1">
    <source>
        <dbReference type="SAM" id="MobiDB-lite"/>
    </source>
</evidence>
<dbReference type="SMART" id="SM00052">
    <property type="entry name" value="EAL"/>
    <property type="match status" value="1"/>
</dbReference>
<dbReference type="InterPro" id="IPR029787">
    <property type="entry name" value="Nucleotide_cyclase"/>
</dbReference>
<dbReference type="SMART" id="SM00065">
    <property type="entry name" value="GAF"/>
    <property type="match status" value="1"/>
</dbReference>
<reference evidence="5" key="1">
    <citation type="submission" date="2020-12" db="EMBL/GenBank/DDBJ databases">
        <title>Antrihabitans popcorni sp. nov. and Antrihabitans auranticaus sp. nov., isolated from a larva cave.</title>
        <authorList>
            <person name="Lee S.D."/>
            <person name="Kim I.S."/>
        </authorList>
    </citation>
    <scope>NUCLEOTIDE SEQUENCE</scope>
    <source>
        <strain evidence="5">YC3-6</strain>
    </source>
</reference>
<dbReference type="SMART" id="SM00267">
    <property type="entry name" value="GGDEF"/>
    <property type="match status" value="1"/>
</dbReference>
<dbReference type="SUPFAM" id="SSF55785">
    <property type="entry name" value="PYP-like sensor domain (PAS domain)"/>
    <property type="match status" value="1"/>
</dbReference>
<dbReference type="PANTHER" id="PTHR44757">
    <property type="entry name" value="DIGUANYLATE CYCLASE DGCP"/>
    <property type="match status" value="1"/>
</dbReference>
<dbReference type="AlphaFoldDB" id="A0A934NLC1"/>
<dbReference type="InterPro" id="IPR029016">
    <property type="entry name" value="GAF-like_dom_sf"/>
</dbReference>
<dbReference type="PROSITE" id="PS50887">
    <property type="entry name" value="GGDEF"/>
    <property type="match status" value="1"/>
</dbReference>
<dbReference type="Gene3D" id="3.20.20.450">
    <property type="entry name" value="EAL domain"/>
    <property type="match status" value="1"/>
</dbReference>
<accession>A0A934NLC1</accession>
<evidence type="ECO:0000313" key="6">
    <source>
        <dbReference type="Proteomes" id="UP000655868"/>
    </source>
</evidence>
<dbReference type="PROSITE" id="PS50112">
    <property type="entry name" value="PAS"/>
    <property type="match status" value="1"/>
</dbReference>
<dbReference type="InterPro" id="IPR043128">
    <property type="entry name" value="Rev_trsase/Diguanyl_cyclase"/>
</dbReference>
<protein>
    <submittedName>
        <fullName evidence="5">EAL domain-containing protein</fullName>
    </submittedName>
</protein>
<dbReference type="Pfam" id="PF01590">
    <property type="entry name" value="GAF"/>
    <property type="match status" value="1"/>
</dbReference>
<dbReference type="InterPro" id="IPR001633">
    <property type="entry name" value="EAL_dom"/>
</dbReference>
<dbReference type="Pfam" id="PF13188">
    <property type="entry name" value="PAS_8"/>
    <property type="match status" value="1"/>
</dbReference>
<comment type="caution">
    <text evidence="5">The sequence shown here is derived from an EMBL/GenBank/DDBJ whole genome shotgun (WGS) entry which is preliminary data.</text>
</comment>
<evidence type="ECO:0000259" key="3">
    <source>
        <dbReference type="PROSITE" id="PS50883"/>
    </source>
</evidence>
<feature type="region of interest" description="Disordered" evidence="1">
    <location>
        <begin position="731"/>
        <end position="753"/>
    </location>
</feature>
<organism evidence="5 6">
    <name type="scientific">Antrihabitans stalagmiti</name>
    <dbReference type="NCBI Taxonomy" id="2799499"/>
    <lineage>
        <taxon>Bacteria</taxon>
        <taxon>Bacillati</taxon>
        <taxon>Actinomycetota</taxon>
        <taxon>Actinomycetes</taxon>
        <taxon>Mycobacteriales</taxon>
        <taxon>Nocardiaceae</taxon>
        <taxon>Antrihabitans</taxon>
    </lineage>
</organism>
<dbReference type="CDD" id="cd01948">
    <property type="entry name" value="EAL"/>
    <property type="match status" value="1"/>
</dbReference>
<dbReference type="NCBIfam" id="TIGR00254">
    <property type="entry name" value="GGDEF"/>
    <property type="match status" value="1"/>
</dbReference>
<dbReference type="PROSITE" id="PS50883">
    <property type="entry name" value="EAL"/>
    <property type="match status" value="1"/>
</dbReference>
<dbReference type="Pfam" id="PF00563">
    <property type="entry name" value="EAL"/>
    <property type="match status" value="1"/>
</dbReference>
<dbReference type="NCBIfam" id="TIGR00229">
    <property type="entry name" value="sensory_box"/>
    <property type="match status" value="1"/>
</dbReference>
<dbReference type="Pfam" id="PF00990">
    <property type="entry name" value="GGDEF"/>
    <property type="match status" value="1"/>
</dbReference>